<accession>A0A848M5F7</accession>
<dbReference type="Gene3D" id="3.40.190.10">
    <property type="entry name" value="Periplasmic binding protein-like II"/>
    <property type="match status" value="2"/>
</dbReference>
<keyword evidence="3" id="KW-1185">Reference proteome</keyword>
<dbReference type="PANTHER" id="PTHR43649">
    <property type="entry name" value="ARABINOSE-BINDING PROTEIN-RELATED"/>
    <property type="match status" value="1"/>
</dbReference>
<proteinExistence type="predicted"/>
<dbReference type="AlphaFoldDB" id="A0A848M5F7"/>
<name>A0A848M5F7_PAELE</name>
<evidence type="ECO:0000256" key="1">
    <source>
        <dbReference type="SAM" id="SignalP"/>
    </source>
</evidence>
<sequence>MRRCYRCVVFLLLAAIIMSGCVGQQGDLSNTIQEPVTLKISWWGSQIRHDATIQVIEMYEEQYPHIQIEYDYSSFNEYWKKLAPMAAGNALPDIIQMDVSYLSLYTSLELIDDLSPYIRSGMIDTQDVKDQFLSGGKVHGNLFGIPLGVNALNGVYDPEVFIAHGIEPPDQDWTWDDFEAMGESLRGKGVYLGTQFTPEQFFAYYLRQHGETMFAADGASLGYEDDGLFIDFFGRLQRLAQQQLIYAPDIWTSNSIKPNADPFYEGKALFNWGYSNQFIGKAESNGSRLKIIPLPGPNSDKGLFLKPSMLFSISKNSTHKEEAAKFISFFINNIEANKLMKGERGIPISSKVTEALSSGLDADFAEISDYIAWVAGHSSPMDPPDPPGTADVTVILRELNDLLLFDKISPETAALQFRQQANQILARNKHDF</sequence>
<dbReference type="Proteomes" id="UP000565468">
    <property type="component" value="Unassembled WGS sequence"/>
</dbReference>
<keyword evidence="1" id="KW-0732">Signal</keyword>
<feature type="signal peptide" evidence="1">
    <location>
        <begin position="1"/>
        <end position="23"/>
    </location>
</feature>
<reference evidence="2 3" key="1">
    <citation type="submission" date="2020-04" db="EMBL/GenBank/DDBJ databases">
        <title>Paenibacillus algicola sp. nov., a novel marine bacterium producing alginate lyase.</title>
        <authorList>
            <person name="Huang H."/>
        </authorList>
    </citation>
    <scope>NUCLEOTIDE SEQUENCE [LARGE SCALE GENOMIC DNA]</scope>
    <source>
        <strain evidence="2 3">L7-75</strain>
    </source>
</reference>
<protein>
    <submittedName>
        <fullName evidence="2">Carbohydrate ABC transporter substrate-binding protein</fullName>
    </submittedName>
</protein>
<organism evidence="2 3">
    <name type="scientific">Paenibacillus lemnae</name>
    <dbReference type="NCBI Taxonomy" id="1330551"/>
    <lineage>
        <taxon>Bacteria</taxon>
        <taxon>Bacillati</taxon>
        <taxon>Bacillota</taxon>
        <taxon>Bacilli</taxon>
        <taxon>Bacillales</taxon>
        <taxon>Paenibacillaceae</taxon>
        <taxon>Paenibacillus</taxon>
    </lineage>
</organism>
<dbReference type="SUPFAM" id="SSF53850">
    <property type="entry name" value="Periplasmic binding protein-like II"/>
    <property type="match status" value="1"/>
</dbReference>
<dbReference type="InterPro" id="IPR006059">
    <property type="entry name" value="SBP"/>
</dbReference>
<dbReference type="RefSeq" id="WP_169504240.1">
    <property type="nucleotide sequence ID" value="NZ_JABBPN010000004.1"/>
</dbReference>
<feature type="chain" id="PRO_5038919646" evidence="1">
    <location>
        <begin position="24"/>
        <end position="432"/>
    </location>
</feature>
<dbReference type="Pfam" id="PF01547">
    <property type="entry name" value="SBP_bac_1"/>
    <property type="match status" value="1"/>
</dbReference>
<dbReference type="InterPro" id="IPR050490">
    <property type="entry name" value="Bact_solute-bd_prot1"/>
</dbReference>
<dbReference type="EMBL" id="JABBPN010000004">
    <property type="protein sequence ID" value="NMO95460.1"/>
    <property type="molecule type" value="Genomic_DNA"/>
</dbReference>
<evidence type="ECO:0000313" key="2">
    <source>
        <dbReference type="EMBL" id="NMO95460.1"/>
    </source>
</evidence>
<dbReference type="PROSITE" id="PS51257">
    <property type="entry name" value="PROKAR_LIPOPROTEIN"/>
    <property type="match status" value="1"/>
</dbReference>
<dbReference type="PANTHER" id="PTHR43649:SF11">
    <property type="entry name" value="ABC TRANSPORTER SUBSTRATE-BINDING PROTEIN YESO-RELATED"/>
    <property type="match status" value="1"/>
</dbReference>
<comment type="caution">
    <text evidence="2">The sequence shown here is derived from an EMBL/GenBank/DDBJ whole genome shotgun (WGS) entry which is preliminary data.</text>
</comment>
<evidence type="ECO:0000313" key="3">
    <source>
        <dbReference type="Proteomes" id="UP000565468"/>
    </source>
</evidence>
<gene>
    <name evidence="2" type="ORF">HII30_06630</name>
</gene>